<dbReference type="GO" id="GO:0005634">
    <property type="term" value="C:nucleus"/>
    <property type="evidence" value="ECO:0007669"/>
    <property type="project" value="UniProtKB-SubCell"/>
</dbReference>
<comment type="similarity">
    <text evidence="11">Belongs to the plant CAR protein family.</text>
</comment>
<proteinExistence type="inferred from homology"/>
<dbReference type="InterPro" id="IPR035892">
    <property type="entry name" value="C2_domain_sf"/>
</dbReference>
<dbReference type="OMA" id="SVRMRKF"/>
<dbReference type="SMART" id="SM00239">
    <property type="entry name" value="C2"/>
    <property type="match status" value="1"/>
</dbReference>
<dbReference type="InterPro" id="IPR044562">
    <property type="entry name" value="CAR1-11"/>
</dbReference>
<protein>
    <recommendedName>
        <fullName evidence="12">C2 domain-containing protein</fullName>
    </recommendedName>
</protein>
<dbReference type="EMBL" id="JAHRHJ020003813">
    <property type="protein sequence ID" value="KAH9287638.1"/>
    <property type="molecule type" value="Genomic_DNA"/>
</dbReference>
<evidence type="ECO:0000259" key="12">
    <source>
        <dbReference type="PROSITE" id="PS50004"/>
    </source>
</evidence>
<comment type="subcellular location">
    <subcellularLocation>
        <location evidence="2">Cell membrane</location>
    </subcellularLocation>
    <subcellularLocation>
        <location evidence="1">Nucleus</location>
    </subcellularLocation>
</comment>
<evidence type="ECO:0000256" key="5">
    <source>
        <dbReference type="ARBA" id="ARBA00022682"/>
    </source>
</evidence>
<evidence type="ECO:0000256" key="6">
    <source>
        <dbReference type="ARBA" id="ARBA00022723"/>
    </source>
</evidence>
<keyword evidence="9" id="KW-0472">Membrane</keyword>
<dbReference type="AlphaFoldDB" id="A0AA38BTR4"/>
<accession>A0AA38BTR4</accession>
<evidence type="ECO:0000256" key="4">
    <source>
        <dbReference type="ARBA" id="ARBA00022475"/>
    </source>
</evidence>
<keyword evidence="6" id="KW-0479">Metal-binding</keyword>
<keyword evidence="7" id="KW-0106">Calcium</keyword>
<evidence type="ECO:0000256" key="1">
    <source>
        <dbReference type="ARBA" id="ARBA00004123"/>
    </source>
</evidence>
<feature type="non-terminal residue" evidence="13">
    <location>
        <position position="186"/>
    </location>
</feature>
<evidence type="ECO:0000256" key="10">
    <source>
        <dbReference type="ARBA" id="ARBA00023242"/>
    </source>
</evidence>
<dbReference type="PANTHER" id="PTHR45933:SF6">
    <property type="entry name" value="PROTEIN C2-DOMAIN ABA-RELATED 11"/>
    <property type="match status" value="1"/>
</dbReference>
<keyword evidence="3" id="KW-0343">GTPase activation</keyword>
<keyword evidence="8" id="KW-0446">Lipid-binding</keyword>
<dbReference type="CDD" id="cd04038">
    <property type="entry name" value="C2_ArfGAP"/>
    <property type="match status" value="1"/>
</dbReference>
<keyword evidence="10" id="KW-0539">Nucleus</keyword>
<evidence type="ECO:0000256" key="3">
    <source>
        <dbReference type="ARBA" id="ARBA00022468"/>
    </source>
</evidence>
<evidence type="ECO:0000256" key="9">
    <source>
        <dbReference type="ARBA" id="ARBA00023136"/>
    </source>
</evidence>
<dbReference type="GO" id="GO:0005886">
    <property type="term" value="C:plasma membrane"/>
    <property type="evidence" value="ECO:0007669"/>
    <property type="project" value="UniProtKB-SubCell"/>
</dbReference>
<sequence>LEGEEEEEEEEEEGKMGDLATGVLKVRVVKGRSLAVRDIRSSDPYVVLKLGNQVAKTRVINSNLNPVWDEELTLNISSTTPPSLKVEVFDKDTFSADDEMGNAEIDLQPLAASVRMRKVLKGTPSATQIRKLVPSRENYLAKDSCICYVDGDMIQDLCLRLGNVESGELDMRLKWIDVPAVLDGRK</sequence>
<evidence type="ECO:0000313" key="13">
    <source>
        <dbReference type="EMBL" id="KAH9287638.1"/>
    </source>
</evidence>
<keyword evidence="5" id="KW-0938">Abscisic acid signaling pathway</keyword>
<evidence type="ECO:0000313" key="14">
    <source>
        <dbReference type="Proteomes" id="UP000824469"/>
    </source>
</evidence>
<dbReference type="SUPFAM" id="SSF49562">
    <property type="entry name" value="C2 domain (Calcium/lipid-binding domain, CaLB)"/>
    <property type="match status" value="1"/>
</dbReference>
<gene>
    <name evidence="13" type="ORF">KI387_031755</name>
</gene>
<name>A0AA38BTR4_TAXCH</name>
<comment type="caution">
    <text evidence="13">The sequence shown here is derived from an EMBL/GenBank/DDBJ whole genome shotgun (WGS) entry which is preliminary data.</text>
</comment>
<evidence type="ECO:0000256" key="11">
    <source>
        <dbReference type="ARBA" id="ARBA00024037"/>
    </source>
</evidence>
<organism evidence="13 14">
    <name type="scientific">Taxus chinensis</name>
    <name type="common">Chinese yew</name>
    <name type="synonym">Taxus wallichiana var. chinensis</name>
    <dbReference type="NCBI Taxonomy" id="29808"/>
    <lineage>
        <taxon>Eukaryota</taxon>
        <taxon>Viridiplantae</taxon>
        <taxon>Streptophyta</taxon>
        <taxon>Embryophyta</taxon>
        <taxon>Tracheophyta</taxon>
        <taxon>Spermatophyta</taxon>
        <taxon>Pinopsida</taxon>
        <taxon>Pinidae</taxon>
        <taxon>Conifers II</taxon>
        <taxon>Cupressales</taxon>
        <taxon>Taxaceae</taxon>
        <taxon>Taxus</taxon>
    </lineage>
</organism>
<keyword evidence="14" id="KW-1185">Reference proteome</keyword>
<dbReference type="GO" id="GO:0008289">
    <property type="term" value="F:lipid binding"/>
    <property type="evidence" value="ECO:0007669"/>
    <property type="project" value="UniProtKB-KW"/>
</dbReference>
<evidence type="ECO:0000256" key="8">
    <source>
        <dbReference type="ARBA" id="ARBA00023121"/>
    </source>
</evidence>
<dbReference type="GO" id="GO:0046872">
    <property type="term" value="F:metal ion binding"/>
    <property type="evidence" value="ECO:0007669"/>
    <property type="project" value="UniProtKB-KW"/>
</dbReference>
<evidence type="ECO:0000256" key="2">
    <source>
        <dbReference type="ARBA" id="ARBA00004236"/>
    </source>
</evidence>
<dbReference type="GO" id="GO:0005096">
    <property type="term" value="F:GTPase activator activity"/>
    <property type="evidence" value="ECO:0007669"/>
    <property type="project" value="UniProtKB-KW"/>
</dbReference>
<feature type="domain" description="C2" evidence="12">
    <location>
        <begin position="4"/>
        <end position="120"/>
    </location>
</feature>
<dbReference type="InterPro" id="IPR000008">
    <property type="entry name" value="C2_dom"/>
</dbReference>
<reference evidence="13 14" key="1">
    <citation type="journal article" date="2021" name="Nat. Plants">
        <title>The Taxus genome provides insights into paclitaxel biosynthesis.</title>
        <authorList>
            <person name="Xiong X."/>
            <person name="Gou J."/>
            <person name="Liao Q."/>
            <person name="Li Y."/>
            <person name="Zhou Q."/>
            <person name="Bi G."/>
            <person name="Li C."/>
            <person name="Du R."/>
            <person name="Wang X."/>
            <person name="Sun T."/>
            <person name="Guo L."/>
            <person name="Liang H."/>
            <person name="Lu P."/>
            <person name="Wu Y."/>
            <person name="Zhang Z."/>
            <person name="Ro D.K."/>
            <person name="Shang Y."/>
            <person name="Huang S."/>
            <person name="Yan J."/>
        </authorList>
    </citation>
    <scope>NUCLEOTIDE SEQUENCE [LARGE SCALE GENOMIC DNA]</scope>
    <source>
        <strain evidence="13">Ta-2019</strain>
    </source>
</reference>
<dbReference type="PROSITE" id="PS50004">
    <property type="entry name" value="C2"/>
    <property type="match status" value="1"/>
</dbReference>
<evidence type="ECO:0000256" key="7">
    <source>
        <dbReference type="ARBA" id="ARBA00022837"/>
    </source>
</evidence>
<dbReference type="GO" id="GO:0009738">
    <property type="term" value="P:abscisic acid-activated signaling pathway"/>
    <property type="evidence" value="ECO:0007669"/>
    <property type="project" value="UniProtKB-KW"/>
</dbReference>
<dbReference type="Gene3D" id="2.60.40.150">
    <property type="entry name" value="C2 domain"/>
    <property type="match status" value="1"/>
</dbReference>
<dbReference type="PRINTS" id="PR00360">
    <property type="entry name" value="C2DOMAIN"/>
</dbReference>
<keyword evidence="4" id="KW-1003">Cell membrane</keyword>
<dbReference type="Proteomes" id="UP000824469">
    <property type="component" value="Unassembled WGS sequence"/>
</dbReference>
<dbReference type="Pfam" id="PF00168">
    <property type="entry name" value="C2"/>
    <property type="match status" value="1"/>
</dbReference>
<dbReference type="PANTHER" id="PTHR45933">
    <property type="entry name" value="PROTEIN C2-DOMAIN ABA-RELATED 4"/>
    <property type="match status" value="1"/>
</dbReference>